<comment type="caution">
    <text evidence="1">The sequence shown here is derived from an EMBL/GenBank/DDBJ whole genome shotgun (WGS) entry which is preliminary data.</text>
</comment>
<dbReference type="GO" id="GO:0008237">
    <property type="term" value="F:metallopeptidase activity"/>
    <property type="evidence" value="ECO:0007669"/>
    <property type="project" value="InterPro"/>
</dbReference>
<dbReference type="RefSeq" id="WP_039355017.1">
    <property type="nucleotide sequence ID" value="NZ_FOLA01000032.1"/>
</dbReference>
<evidence type="ECO:0000313" key="2">
    <source>
        <dbReference type="Proteomes" id="UP000031473"/>
    </source>
</evidence>
<dbReference type="STRING" id="266749.SAMN05421876_1322"/>
<proteinExistence type="predicted"/>
<dbReference type="Gene3D" id="3.40.390.10">
    <property type="entry name" value="Collagenase (Catalytic Domain)"/>
    <property type="match status" value="1"/>
</dbReference>
<evidence type="ECO:0000313" key="1">
    <source>
        <dbReference type="EMBL" id="KIA84748.1"/>
    </source>
</evidence>
<dbReference type="EMBL" id="JSYL01000021">
    <property type="protein sequence ID" value="KIA84748.1"/>
    <property type="molecule type" value="Genomic_DNA"/>
</dbReference>
<gene>
    <name evidence="1" type="ORF">OA86_14865</name>
</gene>
<dbReference type="Proteomes" id="UP000031473">
    <property type="component" value="Unassembled WGS sequence"/>
</dbReference>
<dbReference type="AlphaFoldDB" id="A0A0C1EY39"/>
<dbReference type="OrthoDB" id="6717961at2"/>
<accession>A0A0C1EY39</accession>
<dbReference type="SUPFAM" id="SSF55486">
    <property type="entry name" value="Metalloproteases ('zincins'), catalytic domain"/>
    <property type="match status" value="1"/>
</dbReference>
<dbReference type="InterPro" id="IPR024079">
    <property type="entry name" value="MetalloPept_cat_dom_sf"/>
</dbReference>
<organism evidence="1 2">
    <name type="scientific">Kaistella jeonii</name>
    <dbReference type="NCBI Taxonomy" id="266749"/>
    <lineage>
        <taxon>Bacteria</taxon>
        <taxon>Pseudomonadati</taxon>
        <taxon>Bacteroidota</taxon>
        <taxon>Flavobacteriia</taxon>
        <taxon>Flavobacteriales</taxon>
        <taxon>Weeksellaceae</taxon>
        <taxon>Chryseobacterium group</taxon>
        <taxon>Kaistella</taxon>
    </lineage>
</organism>
<sequence>MSRTRIVKGKITEIVEKNYNIYSESSIIDNAADIISDKGVERGESFGNPDNPPSTQIKAKCLVEFRPHGNWKGEFGFDWIRTGDSGLVGDKNWVKDILGKHYTNSHLNVVTTDTNSWTNFFKKWPSMFNNLINSFKKLQINWKSTKGNPFFYHVPVIAIVHNENIAKLSLKIEIQTAPKKLEIKPQKEKTGLIFNKTELPINNGKYNLYNFLTVKASKPLKEDVYVDVLADNEICGQFKVLANDTAHIKKINVIIVPIKTKLGAVPKIGKMVSDGDSFFRQNLIQSLIKPNIRYLIKPLDVSTNNTFKNRYSRSGVIFSDDGSQDGSFIPILDYLDAELNRVYPGRYTNFYKLYFLLDAYPDPIDSNLVTQGFADKLFTDHVIFFYDHDRSTISHETLHAMGLPHTFDGKKSNYTYKAQKTDNIMDYCHWSTDLNGNPRTPVEGKILFGWQWQIVNNTIKIK</sequence>
<keyword evidence="2" id="KW-1185">Reference proteome</keyword>
<protein>
    <submittedName>
        <fullName evidence="1">Uncharacterized protein</fullName>
    </submittedName>
</protein>
<reference evidence="1 2" key="1">
    <citation type="submission" date="2014-10" db="EMBL/GenBank/DDBJ databases">
        <title>Kaistella jeonii genome.</title>
        <authorList>
            <person name="Clayton J.T."/>
            <person name="Newman J.D."/>
        </authorList>
    </citation>
    <scope>NUCLEOTIDE SEQUENCE [LARGE SCALE GENOMIC DNA]</scope>
    <source>
        <strain evidence="1 2">DSM 17048</strain>
    </source>
</reference>
<name>A0A0C1EY39_9FLAO</name>